<accession>A0A7W4UHF5</accession>
<dbReference type="GO" id="GO:0044780">
    <property type="term" value="P:bacterial-type flagellum assembly"/>
    <property type="evidence" value="ECO:0007669"/>
    <property type="project" value="InterPro"/>
</dbReference>
<dbReference type="InterPro" id="IPR024046">
    <property type="entry name" value="Flagellar_assmbl_FliW_dom_sf"/>
</dbReference>
<name>A0A7W4UHF5_9CELL</name>
<dbReference type="InterPro" id="IPR003775">
    <property type="entry name" value="Flagellar_assembly_factor_FliW"/>
</dbReference>
<dbReference type="Pfam" id="PF02623">
    <property type="entry name" value="FliW"/>
    <property type="match status" value="1"/>
</dbReference>
<protein>
    <submittedName>
        <fullName evidence="1">Flagellar assembly factor FliW</fullName>
    </submittedName>
</protein>
<proteinExistence type="predicted"/>
<dbReference type="Proteomes" id="UP000518206">
    <property type="component" value="Unassembled WGS sequence"/>
</dbReference>
<dbReference type="AlphaFoldDB" id="A0A7W4UHF5"/>
<organism evidence="1 2">
    <name type="scientific">Cellulomonas cellasea</name>
    <dbReference type="NCBI Taxonomy" id="43670"/>
    <lineage>
        <taxon>Bacteria</taxon>
        <taxon>Bacillati</taxon>
        <taxon>Actinomycetota</taxon>
        <taxon>Actinomycetes</taxon>
        <taxon>Micrococcales</taxon>
        <taxon>Cellulomonadaceae</taxon>
        <taxon>Cellulomonas</taxon>
    </lineage>
</organism>
<evidence type="ECO:0000313" key="1">
    <source>
        <dbReference type="EMBL" id="MBB2924223.1"/>
    </source>
</evidence>
<reference evidence="1 2" key="2">
    <citation type="submission" date="2020-08" db="EMBL/GenBank/DDBJ databases">
        <authorList>
            <person name="Partida-Martinez L."/>
            <person name="Huntemann M."/>
            <person name="Clum A."/>
            <person name="Wang J."/>
            <person name="Palaniappan K."/>
            <person name="Ritter S."/>
            <person name="Chen I.-M."/>
            <person name="Stamatis D."/>
            <person name="Reddy T."/>
            <person name="O'Malley R."/>
            <person name="Daum C."/>
            <person name="Shapiro N."/>
            <person name="Ivanova N."/>
            <person name="Kyrpides N."/>
            <person name="Woyke T."/>
        </authorList>
    </citation>
    <scope>NUCLEOTIDE SEQUENCE [LARGE SCALE GENOMIC DNA]</scope>
    <source>
        <strain evidence="1 2">RAS26</strain>
    </source>
</reference>
<keyword evidence="1" id="KW-0282">Flagellum</keyword>
<dbReference type="RefSeq" id="WP_260176592.1">
    <property type="nucleotide sequence ID" value="NZ_JACHVX010000004.1"/>
</dbReference>
<dbReference type="EMBL" id="JACHVX010000004">
    <property type="protein sequence ID" value="MBB2924223.1"/>
    <property type="molecule type" value="Genomic_DNA"/>
</dbReference>
<evidence type="ECO:0000313" key="2">
    <source>
        <dbReference type="Proteomes" id="UP000518206"/>
    </source>
</evidence>
<dbReference type="SUPFAM" id="SSF141457">
    <property type="entry name" value="BH3618-like"/>
    <property type="match status" value="1"/>
</dbReference>
<sequence length="145" mass="15133">MTQTTVMTDETTHPFTGVHVPTTLHLREPLPGLPGHTEFDVTSLDDIGVLHAIRSVPAAGAQPVRLFVVVPQPFFPDYAPAISAEAVAAVGGPAERLVLLVVVHPADGPHPATANLLAPLVVDPVTGAAVQSVVDEDWPLRAPLA</sequence>
<comment type="caution">
    <text evidence="1">The sequence shown here is derived from an EMBL/GenBank/DDBJ whole genome shotgun (WGS) entry which is preliminary data.</text>
</comment>
<keyword evidence="1" id="KW-0969">Cilium</keyword>
<keyword evidence="1" id="KW-0966">Cell projection</keyword>
<dbReference type="Gene3D" id="2.30.290.10">
    <property type="entry name" value="BH3618-like"/>
    <property type="match status" value="1"/>
</dbReference>
<reference evidence="1 2" key="1">
    <citation type="submission" date="2020-08" db="EMBL/GenBank/DDBJ databases">
        <title>The Agave Microbiome: Exploring the role of microbial communities in plant adaptations to desert environments.</title>
        <authorList>
            <person name="Partida-Martinez L.P."/>
        </authorList>
    </citation>
    <scope>NUCLEOTIDE SEQUENCE [LARGE SCALE GENOMIC DNA]</scope>
    <source>
        <strain evidence="1 2">RAS26</strain>
    </source>
</reference>
<gene>
    <name evidence="1" type="ORF">FHR80_003151</name>
</gene>